<dbReference type="HOGENOM" id="CLU_2291621_0_0_1"/>
<accession>N1PWA0</accession>
<keyword evidence="2" id="KW-1185">Reference proteome</keyword>
<organism evidence="1 2">
    <name type="scientific">Dothistroma septosporum (strain NZE10 / CBS 128990)</name>
    <name type="common">Red band needle blight fungus</name>
    <name type="synonym">Mycosphaerella pini</name>
    <dbReference type="NCBI Taxonomy" id="675120"/>
    <lineage>
        <taxon>Eukaryota</taxon>
        <taxon>Fungi</taxon>
        <taxon>Dikarya</taxon>
        <taxon>Ascomycota</taxon>
        <taxon>Pezizomycotina</taxon>
        <taxon>Dothideomycetes</taxon>
        <taxon>Dothideomycetidae</taxon>
        <taxon>Mycosphaerellales</taxon>
        <taxon>Mycosphaerellaceae</taxon>
        <taxon>Dothistroma</taxon>
    </lineage>
</organism>
<proteinExistence type="predicted"/>
<name>N1PWA0_DOTSN</name>
<dbReference type="Proteomes" id="UP000016933">
    <property type="component" value="Unassembled WGS sequence"/>
</dbReference>
<reference evidence="2" key="1">
    <citation type="journal article" date="2012" name="PLoS Genet.">
        <title>The genomes of the fungal plant pathogens Cladosporium fulvum and Dothistroma septosporum reveal adaptation to different hosts and lifestyles but also signatures of common ancestry.</title>
        <authorList>
            <person name="de Wit P.J.G.M."/>
            <person name="van der Burgt A."/>
            <person name="Oekmen B."/>
            <person name="Stergiopoulos I."/>
            <person name="Abd-Elsalam K.A."/>
            <person name="Aerts A.L."/>
            <person name="Bahkali A.H."/>
            <person name="Beenen H.G."/>
            <person name="Chettri P."/>
            <person name="Cox M.P."/>
            <person name="Datema E."/>
            <person name="de Vries R.P."/>
            <person name="Dhillon B."/>
            <person name="Ganley A.R."/>
            <person name="Griffiths S.A."/>
            <person name="Guo Y."/>
            <person name="Hamelin R.C."/>
            <person name="Henrissat B."/>
            <person name="Kabir M.S."/>
            <person name="Jashni M.K."/>
            <person name="Kema G."/>
            <person name="Klaubauf S."/>
            <person name="Lapidus A."/>
            <person name="Levasseur A."/>
            <person name="Lindquist E."/>
            <person name="Mehrabi R."/>
            <person name="Ohm R.A."/>
            <person name="Owen T.J."/>
            <person name="Salamov A."/>
            <person name="Schwelm A."/>
            <person name="Schijlen E."/>
            <person name="Sun H."/>
            <person name="van den Burg H.A."/>
            <person name="van Ham R.C.H.J."/>
            <person name="Zhang S."/>
            <person name="Goodwin S.B."/>
            <person name="Grigoriev I.V."/>
            <person name="Collemare J."/>
            <person name="Bradshaw R.E."/>
        </authorList>
    </citation>
    <scope>NUCLEOTIDE SEQUENCE [LARGE SCALE GENOMIC DNA]</scope>
    <source>
        <strain evidence="2">NZE10 / CBS 128990</strain>
    </source>
</reference>
<gene>
    <name evidence="1" type="ORF">DOTSEDRAFT_69570</name>
</gene>
<dbReference type="AlphaFoldDB" id="N1PWA0"/>
<dbReference type="EMBL" id="KB446536">
    <property type="protein sequence ID" value="EME47657.1"/>
    <property type="molecule type" value="Genomic_DNA"/>
</dbReference>
<reference evidence="1 2" key="2">
    <citation type="journal article" date="2012" name="PLoS Pathog.">
        <title>Diverse lifestyles and strategies of plant pathogenesis encoded in the genomes of eighteen Dothideomycetes fungi.</title>
        <authorList>
            <person name="Ohm R.A."/>
            <person name="Feau N."/>
            <person name="Henrissat B."/>
            <person name="Schoch C.L."/>
            <person name="Horwitz B.A."/>
            <person name="Barry K.W."/>
            <person name="Condon B.J."/>
            <person name="Copeland A.C."/>
            <person name="Dhillon B."/>
            <person name="Glaser F."/>
            <person name="Hesse C.N."/>
            <person name="Kosti I."/>
            <person name="LaButti K."/>
            <person name="Lindquist E.A."/>
            <person name="Lucas S."/>
            <person name="Salamov A.A."/>
            <person name="Bradshaw R.E."/>
            <person name="Ciuffetti L."/>
            <person name="Hamelin R.C."/>
            <person name="Kema G.H.J."/>
            <person name="Lawrence C."/>
            <person name="Scott J.A."/>
            <person name="Spatafora J.W."/>
            <person name="Turgeon B.G."/>
            <person name="de Wit P.J.G.M."/>
            <person name="Zhong S."/>
            <person name="Goodwin S.B."/>
            <person name="Grigoriev I.V."/>
        </authorList>
    </citation>
    <scope>NUCLEOTIDE SEQUENCE [LARGE SCALE GENOMIC DNA]</scope>
    <source>
        <strain evidence="2">NZE10 / CBS 128990</strain>
    </source>
</reference>
<sequence>MLERLRDLRTLRKCFEEHRSQHPVDHGFESPLNILQEGRNQGPTSLLDPIVMEYDSELICEAVETVNKRYCKCNTASTQFLLRRGSAAGINSTRNDTTLIV</sequence>
<protein>
    <submittedName>
        <fullName evidence="1">Uncharacterized protein</fullName>
    </submittedName>
</protein>
<evidence type="ECO:0000313" key="1">
    <source>
        <dbReference type="EMBL" id="EME47657.1"/>
    </source>
</evidence>
<evidence type="ECO:0000313" key="2">
    <source>
        <dbReference type="Proteomes" id="UP000016933"/>
    </source>
</evidence>